<accession>A0A1D7QMP8</accession>
<evidence type="ECO:0000313" key="1">
    <source>
        <dbReference type="EMBL" id="AOM79942.1"/>
    </source>
</evidence>
<evidence type="ECO:0000313" key="2">
    <source>
        <dbReference type="Proteomes" id="UP000094313"/>
    </source>
</evidence>
<evidence type="ECO:0008006" key="3">
    <source>
        <dbReference type="Google" id="ProtNLM"/>
    </source>
</evidence>
<dbReference type="AlphaFoldDB" id="A0A1D7QMP8"/>
<keyword evidence="2" id="KW-1185">Reference proteome</keyword>
<dbReference type="RefSeq" id="WP_069381604.1">
    <property type="nucleotide sequence ID" value="NZ_CP017141.1"/>
</dbReference>
<dbReference type="Proteomes" id="UP000094313">
    <property type="component" value="Chromosome"/>
</dbReference>
<name>A0A1D7QMP8_9SPHI</name>
<reference evidence="1 2" key="1">
    <citation type="submission" date="2016-08" db="EMBL/GenBank/DDBJ databases">
        <authorList>
            <person name="Seilhamer J.J."/>
        </authorList>
    </citation>
    <scope>NUCLEOTIDE SEQUENCE [LARGE SCALE GENOMIC DNA]</scope>
    <source>
        <strain evidence="1 2">DX4</strain>
    </source>
</reference>
<sequence>MTNNPINSISAKEAKKNIDSGIPLRDVFITGILNIGGGSEWDKEIIIENCIIENLFCIGTQFNKHVTMKNTYVKAASFDFCYFIGGLIIDNCVFDEYLDFNAGGHNSKGNFITINGNRFRGFVNFFDCWFNGEISEQQYI</sequence>
<dbReference type="OrthoDB" id="1097343at2"/>
<dbReference type="EMBL" id="CP017141">
    <property type="protein sequence ID" value="AOM79942.1"/>
    <property type="molecule type" value="Genomic_DNA"/>
</dbReference>
<protein>
    <recommendedName>
        <fullName evidence="3">Right handed beta helix region</fullName>
    </recommendedName>
</protein>
<dbReference type="KEGG" id="psty:BFS30_23925"/>
<proteinExistence type="predicted"/>
<organism evidence="1 2">
    <name type="scientific">Pedobacter steynii</name>
    <dbReference type="NCBI Taxonomy" id="430522"/>
    <lineage>
        <taxon>Bacteria</taxon>
        <taxon>Pseudomonadati</taxon>
        <taxon>Bacteroidota</taxon>
        <taxon>Sphingobacteriia</taxon>
        <taxon>Sphingobacteriales</taxon>
        <taxon>Sphingobacteriaceae</taxon>
        <taxon>Pedobacter</taxon>
    </lineage>
</organism>
<gene>
    <name evidence="1" type="ORF">BFS30_23925</name>
</gene>